<dbReference type="EMBL" id="JARKIF010000013">
    <property type="protein sequence ID" value="KAJ7624487.1"/>
    <property type="molecule type" value="Genomic_DNA"/>
</dbReference>
<dbReference type="AlphaFoldDB" id="A0AAD7FK05"/>
<keyword evidence="1" id="KW-0812">Transmembrane</keyword>
<evidence type="ECO:0000256" key="1">
    <source>
        <dbReference type="SAM" id="Phobius"/>
    </source>
</evidence>
<keyword evidence="1" id="KW-1133">Transmembrane helix</keyword>
<dbReference type="Proteomes" id="UP001221142">
    <property type="component" value="Unassembled WGS sequence"/>
</dbReference>
<proteinExistence type="predicted"/>
<sequence>MVVRNNLNLDVLELIFSHLAGNDLPTVALVSHAFFGAVIPYLYSILLFRLSQAKRYPRVMSPFAAIAVHPEFAIHVRHDQYNPKFLAECSRALALCNNLTSFRCSVDSLPPFISVLQKKDRLRDLRIYAKLTTEQCLKMVGGAAQIRHLTLDFASWNVMNLLPQWAGALRSSLTTLTLFMANELNETVLESALEQLPNLLGLHVIGCTKIDHVSILGLVHHTPNLTALSMTTGDCSARALPTPGTSLANLVHLALDVRFHNQSPAFLGVSSTSSVVLTSIFTHIAASSPSLTSVILKYPDRQNPVTIASSFIQQQLIGAHGRTLKTIALIDCYVDLDVIAAISGSCVGLERFEVMIPMRDLKLFTAALSNSHTLRLLVDANALNTQHPRRSGPSLTQDYLKQMFTAVASLRKVVGGDRRVWTRREDAHAGGFTVGMERKPTSHSAAIHWFMPRE</sequence>
<gene>
    <name evidence="2" type="ORF">FB45DRAFT_923564</name>
</gene>
<evidence type="ECO:0000313" key="2">
    <source>
        <dbReference type="EMBL" id="KAJ7624487.1"/>
    </source>
</evidence>
<evidence type="ECO:0000313" key="3">
    <source>
        <dbReference type="Proteomes" id="UP001221142"/>
    </source>
</evidence>
<organism evidence="2 3">
    <name type="scientific">Roridomyces roridus</name>
    <dbReference type="NCBI Taxonomy" id="1738132"/>
    <lineage>
        <taxon>Eukaryota</taxon>
        <taxon>Fungi</taxon>
        <taxon>Dikarya</taxon>
        <taxon>Basidiomycota</taxon>
        <taxon>Agaricomycotina</taxon>
        <taxon>Agaricomycetes</taxon>
        <taxon>Agaricomycetidae</taxon>
        <taxon>Agaricales</taxon>
        <taxon>Marasmiineae</taxon>
        <taxon>Mycenaceae</taxon>
        <taxon>Roridomyces</taxon>
    </lineage>
</organism>
<accession>A0AAD7FK05</accession>
<comment type="caution">
    <text evidence="2">The sequence shown here is derived from an EMBL/GenBank/DDBJ whole genome shotgun (WGS) entry which is preliminary data.</text>
</comment>
<keyword evidence="1" id="KW-0472">Membrane</keyword>
<reference evidence="2" key="1">
    <citation type="submission" date="2023-03" db="EMBL/GenBank/DDBJ databases">
        <title>Massive genome expansion in bonnet fungi (Mycena s.s.) driven by repeated elements and novel gene families across ecological guilds.</title>
        <authorList>
            <consortium name="Lawrence Berkeley National Laboratory"/>
            <person name="Harder C.B."/>
            <person name="Miyauchi S."/>
            <person name="Viragh M."/>
            <person name="Kuo A."/>
            <person name="Thoen E."/>
            <person name="Andreopoulos B."/>
            <person name="Lu D."/>
            <person name="Skrede I."/>
            <person name="Drula E."/>
            <person name="Henrissat B."/>
            <person name="Morin E."/>
            <person name="Kohler A."/>
            <person name="Barry K."/>
            <person name="LaButti K."/>
            <person name="Morin E."/>
            <person name="Salamov A."/>
            <person name="Lipzen A."/>
            <person name="Mereny Z."/>
            <person name="Hegedus B."/>
            <person name="Baldrian P."/>
            <person name="Stursova M."/>
            <person name="Weitz H."/>
            <person name="Taylor A."/>
            <person name="Grigoriev I.V."/>
            <person name="Nagy L.G."/>
            <person name="Martin F."/>
            <person name="Kauserud H."/>
        </authorList>
    </citation>
    <scope>NUCLEOTIDE SEQUENCE</scope>
    <source>
        <strain evidence="2">9284</strain>
    </source>
</reference>
<keyword evidence="3" id="KW-1185">Reference proteome</keyword>
<dbReference type="Gene3D" id="3.80.10.10">
    <property type="entry name" value="Ribonuclease Inhibitor"/>
    <property type="match status" value="1"/>
</dbReference>
<name>A0AAD7FK05_9AGAR</name>
<feature type="transmembrane region" description="Helical" evidence="1">
    <location>
        <begin position="27"/>
        <end position="48"/>
    </location>
</feature>
<evidence type="ECO:0008006" key="4">
    <source>
        <dbReference type="Google" id="ProtNLM"/>
    </source>
</evidence>
<protein>
    <recommendedName>
        <fullName evidence="4">F-box domain-containing protein</fullName>
    </recommendedName>
</protein>
<dbReference type="SUPFAM" id="SSF52047">
    <property type="entry name" value="RNI-like"/>
    <property type="match status" value="1"/>
</dbReference>
<dbReference type="InterPro" id="IPR032675">
    <property type="entry name" value="LRR_dom_sf"/>
</dbReference>